<dbReference type="Proteomes" id="UP001196413">
    <property type="component" value="Unassembled WGS sequence"/>
</dbReference>
<evidence type="ECO:0000313" key="2">
    <source>
        <dbReference type="EMBL" id="KAJ1348279.1"/>
    </source>
</evidence>
<reference evidence="2" key="1">
    <citation type="submission" date="2021-06" db="EMBL/GenBank/DDBJ databases">
        <title>Parelaphostrongylus tenuis whole genome reference sequence.</title>
        <authorList>
            <person name="Garwood T.J."/>
            <person name="Larsen P.A."/>
            <person name="Fountain-Jones N.M."/>
            <person name="Garbe J.R."/>
            <person name="Macchietto M.G."/>
            <person name="Kania S.A."/>
            <person name="Gerhold R.W."/>
            <person name="Richards J.E."/>
            <person name="Wolf T.M."/>
        </authorList>
    </citation>
    <scope>NUCLEOTIDE SEQUENCE</scope>
    <source>
        <strain evidence="2">MNPRO001-30</strain>
        <tissue evidence="2">Meninges</tissue>
    </source>
</reference>
<evidence type="ECO:0000313" key="3">
    <source>
        <dbReference type="Proteomes" id="UP001196413"/>
    </source>
</evidence>
<evidence type="ECO:0000256" key="1">
    <source>
        <dbReference type="SAM" id="MobiDB-lite"/>
    </source>
</evidence>
<proteinExistence type="predicted"/>
<gene>
    <name evidence="2" type="ORF">KIN20_003542</name>
</gene>
<protein>
    <submittedName>
        <fullName evidence="2">Uncharacterized protein</fullName>
    </submittedName>
</protein>
<comment type="caution">
    <text evidence="2">The sequence shown here is derived from an EMBL/GenBank/DDBJ whole genome shotgun (WGS) entry which is preliminary data.</text>
</comment>
<name>A0AAD5QG46_PARTN</name>
<feature type="region of interest" description="Disordered" evidence="1">
    <location>
        <begin position="1"/>
        <end position="30"/>
    </location>
</feature>
<accession>A0AAD5QG46</accession>
<dbReference type="EMBL" id="JAHQIW010000470">
    <property type="protein sequence ID" value="KAJ1348279.1"/>
    <property type="molecule type" value="Genomic_DNA"/>
</dbReference>
<feature type="compositionally biased region" description="Polar residues" evidence="1">
    <location>
        <begin position="12"/>
        <end position="30"/>
    </location>
</feature>
<organism evidence="2 3">
    <name type="scientific">Parelaphostrongylus tenuis</name>
    <name type="common">Meningeal worm</name>
    <dbReference type="NCBI Taxonomy" id="148309"/>
    <lineage>
        <taxon>Eukaryota</taxon>
        <taxon>Metazoa</taxon>
        <taxon>Ecdysozoa</taxon>
        <taxon>Nematoda</taxon>
        <taxon>Chromadorea</taxon>
        <taxon>Rhabditida</taxon>
        <taxon>Rhabditina</taxon>
        <taxon>Rhabditomorpha</taxon>
        <taxon>Strongyloidea</taxon>
        <taxon>Metastrongylidae</taxon>
        <taxon>Parelaphostrongylus</taxon>
    </lineage>
</organism>
<dbReference type="AlphaFoldDB" id="A0AAD5QG46"/>
<sequence>MTDERKEHWSGLQENASTLLESQQSNGVTRSKLTSITCIRRWQRKNIEKMDTGIATKDSRTFCTHTDALLSLSTFSKYTPEFVCYH</sequence>
<keyword evidence="3" id="KW-1185">Reference proteome</keyword>